<sequence>MQSVFRANKHVASISKTLRPYSTIAISPNEDVASVNDVFKSSPVTTTTSTTTTDQMSNSQIKTILQNLPSARLIDSYRTSSLHATVSPDVETTRNYQIRQELIKLREERNYNNLLALLQIWSARDIDNMVEVLGHDVISDYLTELISFGHLAVHQHYNLNPILKSLKLQKNETTRIKSRRFTPREKNFQIRTIYKNLIYNSSSKDFFYDLERRQDIYKSENLTGYKLTIKDFENLIQLELNNFKLDNASRWFKLFRKYFGGNDGFQKFMTPKLWQLVFQLEANGENKHWVLKGTELSMYKVNPLSDAMNVKKFKKFSNFSFSDFQDESIWPDLTLDFHGAVVQHFGYNGNLSQLKKYVQFIWGVDESGKLVGKKLNPDDRLYPDMNLLKNLFVSLSYSGEFFSAIKYVNDFQAIYDSIKGYNPKVFWERVFNRAHITTLYDEECAFKYFLKQSNYSNISINLDDAQKDVNFDYEGYLQFMEKLKTERRNVFGQIWKIVDNENEIAYSNYIYKTYLNYLKEEIEENVEQSYFNYLSSLLKQYHFYYTDPASFTRKSESGFTPTPKYDEFIRVLYNEAIRALIDYKGMNLLIGQIEPLIEKWSIDEEMKQELHEWVNEERMIIYKENLETKRAEYMNNLMEQDSEEDDKFLSLL</sequence>
<keyword evidence="9" id="KW-1185">Reference proteome</keyword>
<gene>
    <name evidence="8" type="ORF">CTRG_05690</name>
</gene>
<dbReference type="AlphaFoldDB" id="C5MHZ7"/>
<dbReference type="GeneID" id="8300905"/>
<dbReference type="KEGG" id="ctp:CTRG_05690"/>
<evidence type="ECO:0000256" key="7">
    <source>
        <dbReference type="ARBA" id="ARBA00023128"/>
    </source>
</evidence>
<evidence type="ECO:0000256" key="6">
    <source>
        <dbReference type="ARBA" id="ARBA00022946"/>
    </source>
</evidence>
<dbReference type="Pfam" id="PF12921">
    <property type="entry name" value="ATP13"/>
    <property type="match status" value="1"/>
</dbReference>
<evidence type="ECO:0000313" key="8">
    <source>
        <dbReference type="EMBL" id="EER30694.1"/>
    </source>
</evidence>
<proteinExistence type="inferred from homology"/>
<keyword evidence="6" id="KW-0809">Transit peptide</keyword>
<dbReference type="OrthoDB" id="4077974at2759"/>
<comment type="subunit">
    <text evidence="4">Binds to the 5'UTR of the OLI1 mRNA.</text>
</comment>
<comment type="subcellular location">
    <subcellularLocation>
        <location evidence="2">Mitochondrion</location>
    </subcellularLocation>
</comment>
<dbReference type="Proteomes" id="UP000002037">
    <property type="component" value="Unassembled WGS sequence"/>
</dbReference>
<dbReference type="VEuPathDB" id="FungiDB:CTRG_05690"/>
<dbReference type="EMBL" id="GG692403">
    <property type="protein sequence ID" value="EER30694.1"/>
    <property type="molecule type" value="Genomic_DNA"/>
</dbReference>
<evidence type="ECO:0000256" key="1">
    <source>
        <dbReference type="ARBA" id="ARBA00002412"/>
    </source>
</evidence>
<keyword evidence="7" id="KW-0496">Mitochondrion</keyword>
<dbReference type="RefSeq" id="XP_002551392.1">
    <property type="nucleotide sequence ID" value="XM_002551346.1"/>
</dbReference>
<evidence type="ECO:0000313" key="9">
    <source>
        <dbReference type="Proteomes" id="UP000002037"/>
    </source>
</evidence>
<protein>
    <recommendedName>
        <fullName evidence="5">ATPase expression protein 2, mitochondrial</fullName>
    </recommendedName>
</protein>
<comment type="function">
    <text evidence="1">Required for translation of the mitochondrial OLI1 transcript coding for the mitochondrial ATP synthase subunit 9.</text>
</comment>
<dbReference type="GO" id="GO:0005739">
    <property type="term" value="C:mitochondrion"/>
    <property type="evidence" value="ECO:0007669"/>
    <property type="project" value="UniProtKB-SubCell"/>
</dbReference>
<dbReference type="HOGENOM" id="CLU_493556_0_0_1"/>
<comment type="similarity">
    <text evidence="3">Belongs to the AEP2 family.</text>
</comment>
<name>C5MHZ7_CANTT</name>
<reference evidence="8 9" key="1">
    <citation type="journal article" date="2009" name="Nature">
        <title>Evolution of pathogenicity and sexual reproduction in eight Candida genomes.</title>
        <authorList>
            <person name="Butler G."/>
            <person name="Rasmussen M.D."/>
            <person name="Lin M.F."/>
            <person name="Santos M.A."/>
            <person name="Sakthikumar S."/>
            <person name="Munro C.A."/>
            <person name="Rheinbay E."/>
            <person name="Grabherr M."/>
            <person name="Forche A."/>
            <person name="Reedy J.L."/>
            <person name="Agrafioti I."/>
            <person name="Arnaud M.B."/>
            <person name="Bates S."/>
            <person name="Brown A.J."/>
            <person name="Brunke S."/>
            <person name="Costanzo M.C."/>
            <person name="Fitzpatrick D.A."/>
            <person name="de Groot P.W."/>
            <person name="Harris D."/>
            <person name="Hoyer L.L."/>
            <person name="Hube B."/>
            <person name="Klis F.M."/>
            <person name="Kodira C."/>
            <person name="Lennard N."/>
            <person name="Logue M.E."/>
            <person name="Martin R."/>
            <person name="Neiman A.M."/>
            <person name="Nikolaou E."/>
            <person name="Quail M.A."/>
            <person name="Quinn J."/>
            <person name="Santos M.C."/>
            <person name="Schmitzberger F.F."/>
            <person name="Sherlock G."/>
            <person name="Shah P."/>
            <person name="Silverstein K.A."/>
            <person name="Skrzypek M.S."/>
            <person name="Soll D."/>
            <person name="Staggs R."/>
            <person name="Stansfield I."/>
            <person name="Stumpf M.P."/>
            <person name="Sudbery P.E."/>
            <person name="Srikantha T."/>
            <person name="Zeng Q."/>
            <person name="Berman J."/>
            <person name="Berriman M."/>
            <person name="Heitman J."/>
            <person name="Gow N.A."/>
            <person name="Lorenz M.C."/>
            <person name="Birren B.W."/>
            <person name="Kellis M."/>
            <person name="Cuomo C.A."/>
        </authorList>
    </citation>
    <scope>NUCLEOTIDE SEQUENCE [LARGE SCALE GENOMIC DNA]</scope>
    <source>
        <strain evidence="9">ATCC MYA-3404 / T1</strain>
    </source>
</reference>
<organism evidence="8 9">
    <name type="scientific">Candida tropicalis (strain ATCC MYA-3404 / T1)</name>
    <name type="common">Yeast</name>
    <dbReference type="NCBI Taxonomy" id="294747"/>
    <lineage>
        <taxon>Eukaryota</taxon>
        <taxon>Fungi</taxon>
        <taxon>Dikarya</taxon>
        <taxon>Ascomycota</taxon>
        <taxon>Saccharomycotina</taxon>
        <taxon>Pichiomycetes</taxon>
        <taxon>Debaryomycetaceae</taxon>
        <taxon>Candida/Lodderomyces clade</taxon>
        <taxon>Candida</taxon>
    </lineage>
</organism>
<evidence type="ECO:0000256" key="2">
    <source>
        <dbReference type="ARBA" id="ARBA00004173"/>
    </source>
</evidence>
<evidence type="ECO:0000256" key="5">
    <source>
        <dbReference type="ARBA" id="ARBA00019258"/>
    </source>
</evidence>
<accession>C5MHZ7</accession>
<dbReference type="InterPro" id="IPR024319">
    <property type="entry name" value="ATPase_expression_mit"/>
</dbReference>
<evidence type="ECO:0000256" key="4">
    <source>
        <dbReference type="ARBA" id="ARBA00011657"/>
    </source>
</evidence>
<dbReference type="eggNOG" id="ENOG502SDKY">
    <property type="taxonomic scope" value="Eukaryota"/>
</dbReference>
<evidence type="ECO:0000256" key="3">
    <source>
        <dbReference type="ARBA" id="ARBA00009790"/>
    </source>
</evidence>